<accession>A0AAV8U0Z9</accession>
<protein>
    <submittedName>
        <fullName evidence="2">Uncharacterized protein</fullName>
    </submittedName>
</protein>
<dbReference type="Gene3D" id="2.70.98.10">
    <property type="match status" value="1"/>
</dbReference>
<dbReference type="Proteomes" id="UP001159364">
    <property type="component" value="Linkage Group LG02"/>
</dbReference>
<sequence length="295" mass="33504">MGSDKILSPLLYLSLFSEFIAAVSFLQLVEANPSLQYYGNRKISGHSQGMNLPGQPVQLQILLDHVVLDNGILQVSISKPQGSVTGIQYHGNDNLLEVLNDETDRGYWDIVWTGNGTTGIKGDLDRLHGTTFEVIVQTPEQIEISFIRKWNASLEGKVVPLNIDKRYVMLRGSSGFYTYSIYEHLQCWPEFDLDNTRIAFKLRKDMFNYMAISDKRQRSMPLPDDRIPPRGQPLAYPEAVLLVHPIEPEYKGEVDDKYAYSCESRNLNVHGWISTDQSVGFWQITPSNEFRSGDP</sequence>
<dbReference type="EMBL" id="JAIWQS010000002">
    <property type="protein sequence ID" value="KAJ8772900.1"/>
    <property type="molecule type" value="Genomic_DNA"/>
</dbReference>
<dbReference type="GO" id="GO:0030246">
    <property type="term" value="F:carbohydrate binding"/>
    <property type="evidence" value="ECO:0007669"/>
    <property type="project" value="InterPro"/>
</dbReference>
<proteinExistence type="predicted"/>
<name>A0AAV8U0Z9_9ROSI</name>
<dbReference type="PANTHER" id="PTHR32018">
    <property type="entry name" value="RHAMNOGALACTURONATE LYASE FAMILY PROTEIN"/>
    <property type="match status" value="1"/>
</dbReference>
<keyword evidence="1" id="KW-0732">Signal</keyword>
<dbReference type="GO" id="GO:0005975">
    <property type="term" value="P:carbohydrate metabolic process"/>
    <property type="evidence" value="ECO:0007669"/>
    <property type="project" value="InterPro"/>
</dbReference>
<dbReference type="PANTHER" id="PTHR32018:SF40">
    <property type="entry name" value="RHAMNOGALACTURONAN ENDOLYASE"/>
    <property type="match status" value="1"/>
</dbReference>
<dbReference type="InterPro" id="IPR051850">
    <property type="entry name" value="Polysacch_Lyase_4"/>
</dbReference>
<comment type="caution">
    <text evidence="2">The sequence shown here is derived from an EMBL/GenBank/DDBJ whole genome shotgun (WGS) entry which is preliminary data.</text>
</comment>
<dbReference type="InterPro" id="IPR014718">
    <property type="entry name" value="GH-type_carb-bd"/>
</dbReference>
<dbReference type="SUPFAM" id="SSF74650">
    <property type="entry name" value="Galactose mutarotase-like"/>
    <property type="match status" value="1"/>
</dbReference>
<organism evidence="2 3">
    <name type="scientific">Erythroxylum novogranatense</name>
    <dbReference type="NCBI Taxonomy" id="1862640"/>
    <lineage>
        <taxon>Eukaryota</taxon>
        <taxon>Viridiplantae</taxon>
        <taxon>Streptophyta</taxon>
        <taxon>Embryophyta</taxon>
        <taxon>Tracheophyta</taxon>
        <taxon>Spermatophyta</taxon>
        <taxon>Magnoliopsida</taxon>
        <taxon>eudicotyledons</taxon>
        <taxon>Gunneridae</taxon>
        <taxon>Pentapetalae</taxon>
        <taxon>rosids</taxon>
        <taxon>fabids</taxon>
        <taxon>Malpighiales</taxon>
        <taxon>Erythroxylaceae</taxon>
        <taxon>Erythroxylum</taxon>
    </lineage>
</organism>
<evidence type="ECO:0000313" key="3">
    <source>
        <dbReference type="Proteomes" id="UP001159364"/>
    </source>
</evidence>
<dbReference type="AlphaFoldDB" id="A0AAV8U0Z9"/>
<dbReference type="Pfam" id="PF06045">
    <property type="entry name" value="Rhamnogal_lyase"/>
    <property type="match status" value="1"/>
</dbReference>
<evidence type="ECO:0000313" key="2">
    <source>
        <dbReference type="EMBL" id="KAJ8772900.1"/>
    </source>
</evidence>
<keyword evidence="3" id="KW-1185">Reference proteome</keyword>
<feature type="signal peptide" evidence="1">
    <location>
        <begin position="1"/>
        <end position="31"/>
    </location>
</feature>
<evidence type="ECO:0000256" key="1">
    <source>
        <dbReference type="SAM" id="SignalP"/>
    </source>
</evidence>
<dbReference type="InterPro" id="IPR011013">
    <property type="entry name" value="Gal_mutarotase_sf_dom"/>
</dbReference>
<dbReference type="GO" id="GO:0003824">
    <property type="term" value="F:catalytic activity"/>
    <property type="evidence" value="ECO:0007669"/>
    <property type="project" value="InterPro"/>
</dbReference>
<dbReference type="InterPro" id="IPR010325">
    <property type="entry name" value="Rhamnogal_lyase"/>
</dbReference>
<dbReference type="CDD" id="cd10320">
    <property type="entry name" value="RGL4_N"/>
    <property type="match status" value="1"/>
</dbReference>
<reference evidence="2 3" key="1">
    <citation type="submission" date="2021-09" db="EMBL/GenBank/DDBJ databases">
        <title>Genomic insights and catalytic innovation underlie evolution of tropane alkaloids biosynthesis.</title>
        <authorList>
            <person name="Wang Y.-J."/>
            <person name="Tian T."/>
            <person name="Huang J.-P."/>
            <person name="Huang S.-X."/>
        </authorList>
    </citation>
    <scope>NUCLEOTIDE SEQUENCE [LARGE SCALE GENOMIC DNA]</scope>
    <source>
        <strain evidence="2">KIB-2018</strain>
        <tissue evidence="2">Leaf</tissue>
    </source>
</reference>
<feature type="chain" id="PRO_5043518842" evidence="1">
    <location>
        <begin position="32"/>
        <end position="295"/>
    </location>
</feature>
<gene>
    <name evidence="2" type="ORF">K2173_028077</name>
</gene>